<dbReference type="Gene3D" id="1.25.40.20">
    <property type="entry name" value="Ankyrin repeat-containing domain"/>
    <property type="match status" value="1"/>
</dbReference>
<dbReference type="RefSeq" id="WP_280572725.1">
    <property type="nucleotide sequence ID" value="NZ_JARXRM010000012.1"/>
</dbReference>
<comment type="caution">
    <text evidence="4">The sequence shown here is derived from an EMBL/GenBank/DDBJ whole genome shotgun (WGS) entry which is preliminary data.</text>
</comment>
<feature type="repeat" description="ANK" evidence="1">
    <location>
        <begin position="564"/>
        <end position="596"/>
    </location>
</feature>
<feature type="domain" description="DUF6438" evidence="3">
    <location>
        <begin position="257"/>
        <end position="371"/>
    </location>
</feature>
<dbReference type="InterPro" id="IPR036770">
    <property type="entry name" value="Ankyrin_rpt-contain_sf"/>
</dbReference>
<gene>
    <name evidence="4" type="ORF">QFW77_02780</name>
</gene>
<dbReference type="Pfam" id="PF00023">
    <property type="entry name" value="Ank"/>
    <property type="match status" value="1"/>
</dbReference>
<evidence type="ECO:0000313" key="4">
    <source>
        <dbReference type="EMBL" id="MDH5821918.1"/>
    </source>
</evidence>
<evidence type="ECO:0000256" key="2">
    <source>
        <dbReference type="SAM" id="MobiDB-lite"/>
    </source>
</evidence>
<reference evidence="4 5" key="1">
    <citation type="submission" date="2023-04" db="EMBL/GenBank/DDBJ databases">
        <title>Luteimonas endophyticus RD2P54.</title>
        <authorList>
            <person name="Sun J.-Q."/>
        </authorList>
    </citation>
    <scope>NUCLEOTIDE SEQUENCE [LARGE SCALE GENOMIC DNA]</scope>
    <source>
        <strain evidence="4 5">RD2P54</strain>
    </source>
</reference>
<organism evidence="4 5">
    <name type="scientific">Luteimonas endophytica</name>
    <dbReference type="NCBI Taxonomy" id="3042023"/>
    <lineage>
        <taxon>Bacteria</taxon>
        <taxon>Pseudomonadati</taxon>
        <taxon>Pseudomonadota</taxon>
        <taxon>Gammaproteobacteria</taxon>
        <taxon>Lysobacterales</taxon>
        <taxon>Lysobacteraceae</taxon>
        <taxon>Luteimonas</taxon>
    </lineage>
</organism>
<evidence type="ECO:0000259" key="3">
    <source>
        <dbReference type="Pfam" id="PF20033"/>
    </source>
</evidence>
<dbReference type="PROSITE" id="PS50297">
    <property type="entry name" value="ANK_REP_REGION"/>
    <property type="match status" value="1"/>
</dbReference>
<proteinExistence type="predicted"/>
<sequence length="654" mass="71815">MRTILAFLAGRKRNFSFATSGQVTRSSGHCSSRLVRAEDKGSAISLPWFEPIERPTTYARRSWDSIYAHGLPAVGAISAGHTNHGHTGSGDNDVRTGSPIRCVLLSLLSAMALLGCGETAPRQPGASPLAQLPVCAEGQMAGIAPTPAEIASHRQYEVPVLTIPGPYDPERIWGLSLTLLVDESGAVACYEVEDFFGRPQAMTGERLALLRAMTAWRFKPFLQAGTAVPAIVREQIYEQRLPQHRRSMPEVPHGQVTVSLHRSGCFGLCPAYTVEIQGDGTVTYEGQRFVDVEGVHRYRIPASQVASLVEEIERKDLWSMDRNYRAPITDNPTYVLTLRLGDQTHQIEDYVGPIVGMPQVIREFQEQVDQVGRTAQWTSLSLAAVDRLRQEGFDFRSEDAADLLVRAVSNQAGDDEKAMLKLIEYGTPLQGGKSNRLYAEPVEQPLLDLALANHRLLLIAPLIQHGALETGGALDQRKLDAAFQAAIRGGRLEAVQAIWDEGGRRARPSLFFPDESDDSEHPKQQDSPVTLLLSRRHGDEGWEGRQIAQWLAARGCDLEARGASGTTLLHIAVDGDDAAFVQYLLDQEVDVNAPGEFDLPALGSASNEDIALMLLQAGSRWEMGDTGSGFLRYAREQRWGRVLAWLEDHHGSLP</sequence>
<dbReference type="PROSITE" id="PS50088">
    <property type="entry name" value="ANK_REPEAT"/>
    <property type="match status" value="1"/>
</dbReference>
<dbReference type="Proteomes" id="UP001156940">
    <property type="component" value="Unassembled WGS sequence"/>
</dbReference>
<dbReference type="InterPro" id="IPR045497">
    <property type="entry name" value="DUF6438"/>
</dbReference>
<dbReference type="SUPFAM" id="SSF48403">
    <property type="entry name" value="Ankyrin repeat"/>
    <property type="match status" value="1"/>
</dbReference>
<dbReference type="Pfam" id="PF20033">
    <property type="entry name" value="DUF6438"/>
    <property type="match status" value="1"/>
</dbReference>
<feature type="region of interest" description="Disordered" evidence="2">
    <location>
        <begin position="509"/>
        <end position="528"/>
    </location>
</feature>
<dbReference type="InterPro" id="IPR002110">
    <property type="entry name" value="Ankyrin_rpt"/>
</dbReference>
<accession>A0ABT6J6V0</accession>
<dbReference type="EMBL" id="JARXRM010000012">
    <property type="protein sequence ID" value="MDH5821918.1"/>
    <property type="molecule type" value="Genomic_DNA"/>
</dbReference>
<name>A0ABT6J6V0_9GAMM</name>
<keyword evidence="5" id="KW-1185">Reference proteome</keyword>
<keyword evidence="1" id="KW-0040">ANK repeat</keyword>
<protein>
    <submittedName>
        <fullName evidence="4">DUF6438 domain-containing protein</fullName>
    </submittedName>
</protein>
<evidence type="ECO:0000256" key="1">
    <source>
        <dbReference type="PROSITE-ProRule" id="PRU00023"/>
    </source>
</evidence>
<evidence type="ECO:0000313" key="5">
    <source>
        <dbReference type="Proteomes" id="UP001156940"/>
    </source>
</evidence>